<gene>
    <name evidence="2" type="ORF">UU14_C0013G0014</name>
</gene>
<sequence>MSAEQGEIINRTLADVDVAEGNLRELGKIWDARLRFEQEQIAQIPVPLPGQESSEDDVINMGLHVKNIRLLAPLMRVADQVEMSHQETRTQRLETLLSFLYDGILQEDTVAHIFSFYGYPFPSEASPDAQTTPAVEELEAVTTIAPRGADGEMVRRRSRNDGRRKEERYAGIVADALINNFPQQTERRLTTSDLKLAANTTTHPSRYIKELKSTLEVRGFHLKEIQSVHRHGGKEKEYEIEPIVVKSPDHRSPQEETVIFSNPINTSADNITRAAVENGTPFDTFSSPATVEPDSGVKSFEHAITLKIAQLYRQILDITNRNPKAIKDGKLLPKAIVQILHRNRLLESWKQLDPAGEIPYTENVSMEPIVFAYLIALLKYPKIALNPMMIEAAKKSRDTLRKEVDFTEADLDDADDKDEVDDEDDEDIGDIGIDGYEPPRRIKHEFSTQPRNPYLKRLRRYHVTDDE</sequence>
<dbReference type="AlphaFoldDB" id="A0A0G0VJ74"/>
<protein>
    <submittedName>
        <fullName evidence="2">Uncharacterized protein</fullName>
    </submittedName>
</protein>
<dbReference type="Proteomes" id="UP000034664">
    <property type="component" value="Unassembled WGS sequence"/>
</dbReference>
<accession>A0A0G0VJ74</accession>
<feature type="compositionally biased region" description="Acidic residues" evidence="1">
    <location>
        <begin position="411"/>
        <end position="429"/>
    </location>
</feature>
<reference evidence="2 3" key="1">
    <citation type="journal article" date="2015" name="Nature">
        <title>rRNA introns, odd ribosomes, and small enigmatic genomes across a large radiation of phyla.</title>
        <authorList>
            <person name="Brown C.T."/>
            <person name="Hug L.A."/>
            <person name="Thomas B.C."/>
            <person name="Sharon I."/>
            <person name="Castelle C.J."/>
            <person name="Singh A."/>
            <person name="Wilkins M.J."/>
            <person name="Williams K.H."/>
            <person name="Banfield J.F."/>
        </authorList>
    </citation>
    <scope>NUCLEOTIDE SEQUENCE [LARGE SCALE GENOMIC DNA]</scope>
</reference>
<evidence type="ECO:0000313" key="2">
    <source>
        <dbReference type="EMBL" id="KKR72040.1"/>
    </source>
</evidence>
<feature type="region of interest" description="Disordered" evidence="1">
    <location>
        <begin position="411"/>
        <end position="440"/>
    </location>
</feature>
<proteinExistence type="predicted"/>
<evidence type="ECO:0000256" key="1">
    <source>
        <dbReference type="SAM" id="MobiDB-lite"/>
    </source>
</evidence>
<evidence type="ECO:0000313" key="3">
    <source>
        <dbReference type="Proteomes" id="UP000034664"/>
    </source>
</evidence>
<dbReference type="EMBL" id="LBZM01000013">
    <property type="protein sequence ID" value="KKR72040.1"/>
    <property type="molecule type" value="Genomic_DNA"/>
</dbReference>
<organism evidence="2 3">
    <name type="scientific">Candidatus Roizmanbacteria bacterium GW2011_GWB1_40_7</name>
    <dbReference type="NCBI Taxonomy" id="1618482"/>
    <lineage>
        <taxon>Bacteria</taxon>
        <taxon>Candidatus Roizmaniibacteriota</taxon>
    </lineage>
</organism>
<comment type="caution">
    <text evidence="2">The sequence shown here is derived from an EMBL/GenBank/DDBJ whole genome shotgun (WGS) entry which is preliminary data.</text>
</comment>
<name>A0A0G0VJ74_9BACT</name>